<dbReference type="HOGENOM" id="CLU_153642_0_0_11"/>
<sequence length="116" mass="13236">MVNDHGRRWGFLTSHAHVLLAIARDPGIRLRDIAAHCHIAERTVQSIVADLEHADYLSRERRGRRTRYTLRLDGMLHHPAEAHLSVRELLDIFPPHQRGDDEEDGPARTGSLRGLL</sequence>
<evidence type="ECO:0000313" key="4">
    <source>
        <dbReference type="EMBL" id="AGS73726.1"/>
    </source>
</evidence>
<organism evidence="4 5">
    <name type="scientific">Streptomyces collinus (strain DSM 40733 / Tue 365)</name>
    <dbReference type="NCBI Taxonomy" id="1214242"/>
    <lineage>
        <taxon>Bacteria</taxon>
        <taxon>Bacillati</taxon>
        <taxon>Actinomycetota</taxon>
        <taxon>Actinomycetes</taxon>
        <taxon>Kitasatosporales</taxon>
        <taxon>Streptomycetaceae</taxon>
        <taxon>Streptomyces</taxon>
    </lineage>
</organism>
<gene>
    <name evidence="3" type="ORF">B446_00640</name>
    <name evidence="4" type="ORF">B446_34650</name>
</gene>
<dbReference type="InterPro" id="IPR036388">
    <property type="entry name" value="WH-like_DNA-bd_sf"/>
</dbReference>
<evidence type="ECO:0000259" key="2">
    <source>
        <dbReference type="Pfam" id="PF12802"/>
    </source>
</evidence>
<evidence type="ECO:0000313" key="5">
    <source>
        <dbReference type="Proteomes" id="UP000015423"/>
    </source>
</evidence>
<dbReference type="PATRIC" id="fig|1214242.5.peg.126"/>
<protein>
    <recommendedName>
        <fullName evidence="2">HTH marR-type domain-containing protein</fullName>
    </recommendedName>
</protein>
<dbReference type="EMBL" id="CP006259">
    <property type="protein sequence ID" value="AGS66968.1"/>
    <property type="molecule type" value="Genomic_DNA"/>
</dbReference>
<dbReference type="AlphaFoldDB" id="S5V820"/>
<accession>S5V820</accession>
<dbReference type="Pfam" id="PF12802">
    <property type="entry name" value="MarR_2"/>
    <property type="match status" value="1"/>
</dbReference>
<dbReference type="KEGG" id="sci:B446_34650"/>
<dbReference type="KEGG" id="sci:B446_00640"/>
<dbReference type="STRING" id="1214242.B446_00640"/>
<proteinExistence type="predicted"/>
<keyword evidence="5" id="KW-1185">Reference proteome</keyword>
<reference evidence="4 5" key="2">
    <citation type="journal article" date="2013" name="J. Biotechnol.">
        <title>Complete genome sequence of the kirromycin producer Streptomyces collinus Tu 365 consisting of a linear chromosome and two linear plasmids.</title>
        <authorList>
            <person name="Ruckert C."/>
            <person name="Szczepanowski R."/>
            <person name="Albersmeier A."/>
            <person name="Goesmann A."/>
            <person name="Iftime D."/>
            <person name="Musiol E.M."/>
            <person name="Blin K."/>
            <person name="Wohlleben W."/>
            <person name="Puhler A."/>
            <person name="Kalinowski J."/>
            <person name="Weber T."/>
        </authorList>
    </citation>
    <scope>NUCLEOTIDE SEQUENCE [LARGE SCALE GENOMIC DNA]</scope>
    <source>
        <strain evidence="5">DSM 40733 / Tue 365</strain>
        <strain evidence="4">Tu 365</strain>
    </source>
</reference>
<dbReference type="SUPFAM" id="SSF46785">
    <property type="entry name" value="Winged helix' DNA-binding domain"/>
    <property type="match status" value="1"/>
</dbReference>
<feature type="region of interest" description="Disordered" evidence="1">
    <location>
        <begin position="94"/>
        <end position="116"/>
    </location>
</feature>
<dbReference type="GO" id="GO:0003700">
    <property type="term" value="F:DNA-binding transcription factor activity"/>
    <property type="evidence" value="ECO:0007669"/>
    <property type="project" value="InterPro"/>
</dbReference>
<reference evidence="5" key="1">
    <citation type="submission" date="2012-10" db="EMBL/GenBank/DDBJ databases">
        <title>The complete genome sequence of Streptomyces collinus Tu 365.</title>
        <authorList>
            <person name="Ruckert C."/>
            <person name="Szczepanowski R."/>
            <person name="Goesmann A."/>
            <person name="Pross E.K."/>
            <person name="Musiol E.M."/>
            <person name="Blin K."/>
            <person name="Wohlleben W."/>
            <person name="Puhler A."/>
            <person name="Weber T."/>
            <person name="Kalinowski J."/>
        </authorList>
    </citation>
    <scope>NUCLEOTIDE SEQUENCE [LARGE SCALE GENOMIC DNA]</scope>
    <source>
        <strain evidence="5">DSM 40733 / Tue 365</strain>
    </source>
</reference>
<dbReference type="EMBL" id="CP006259">
    <property type="protein sequence ID" value="AGS73726.1"/>
    <property type="molecule type" value="Genomic_DNA"/>
</dbReference>
<feature type="domain" description="HTH marR-type" evidence="2">
    <location>
        <begin position="10"/>
        <end position="63"/>
    </location>
</feature>
<evidence type="ECO:0000256" key="1">
    <source>
        <dbReference type="SAM" id="MobiDB-lite"/>
    </source>
</evidence>
<dbReference type="eggNOG" id="COG1846">
    <property type="taxonomic scope" value="Bacteria"/>
</dbReference>
<reference evidence="4" key="3">
    <citation type="submission" date="2015-08" db="EMBL/GenBank/DDBJ databases">
        <authorList>
            <person name="Weber T."/>
            <person name="Iftime D."/>
        </authorList>
    </citation>
    <scope>NUCLEOTIDE SEQUENCE</scope>
    <source>
        <strain evidence="4">Tu 365</strain>
    </source>
</reference>
<dbReference type="InterPro" id="IPR036390">
    <property type="entry name" value="WH_DNA-bd_sf"/>
</dbReference>
<name>S5V820_STRC3</name>
<evidence type="ECO:0000313" key="3">
    <source>
        <dbReference type="EMBL" id="AGS66968.1"/>
    </source>
</evidence>
<dbReference type="Gene3D" id="1.10.10.10">
    <property type="entry name" value="Winged helix-like DNA-binding domain superfamily/Winged helix DNA-binding domain"/>
    <property type="match status" value="1"/>
</dbReference>
<dbReference type="InterPro" id="IPR000835">
    <property type="entry name" value="HTH_MarR-typ"/>
</dbReference>
<dbReference type="Proteomes" id="UP000015423">
    <property type="component" value="Chromosome"/>
</dbReference>
<dbReference type="RefSeq" id="WP_020937455.1">
    <property type="nucleotide sequence ID" value="NC_021985.1"/>
</dbReference>